<name>A0A927MWN1_9ACTN</name>
<dbReference type="InterPro" id="IPR006311">
    <property type="entry name" value="TAT_signal"/>
</dbReference>
<protein>
    <recommendedName>
        <fullName evidence="2">DUF4185 domain-containing protein</fullName>
    </recommendedName>
</protein>
<accession>A0A927MWN1</accession>
<reference evidence="3" key="1">
    <citation type="submission" date="2020-10" db="EMBL/GenBank/DDBJ databases">
        <title>Sequencing the genomes of 1000 actinobacteria strains.</title>
        <authorList>
            <person name="Klenk H.-P."/>
        </authorList>
    </citation>
    <scope>NUCLEOTIDE SEQUENCE</scope>
    <source>
        <strain evidence="3">DSM 45354</strain>
    </source>
</reference>
<evidence type="ECO:0000256" key="1">
    <source>
        <dbReference type="SAM" id="MobiDB-lite"/>
    </source>
</evidence>
<gene>
    <name evidence="3" type="ORF">HEB94_002981</name>
</gene>
<dbReference type="Proteomes" id="UP000638648">
    <property type="component" value="Unassembled WGS sequence"/>
</dbReference>
<sequence>MGWTGQRFEQSGPLRRRSALGLGVAAASAALLPAGPPAAAQAPRGSSNEPDTTTACSLPSRRWNVRASVDRARTERFASYGNSGVGWTGGDSTYSVPLAGGRTLWMFSDTFWGPVDADLGRPTTVPFLNNSFVVERGDRLRTVAGGTPQAPDSLVPPDEPGTWNWLGAGVRTDRSLDVVFLEFGRTGPGALDFAWRENKLGRFDPATLRLREVVPLPSGAGVQWASWIMREGRHTYVYGVEDGGLTKYMHLARVRGTDLTARPWEYWTGGGWSDAEAESARIMSGVANEYSVSRWRDGYLLVTQDTTEVFSPNIVAYVGCSLTGPFTRAATLYSTPETGAGGSYANPNIFTYNAHEHPDLRRGSRLLVTYNVNSLDPNADLYGDVTIYRPRFVEITLTPAGRGD</sequence>
<dbReference type="Pfam" id="PF13810">
    <property type="entry name" value="DUF4185"/>
    <property type="match status" value="1"/>
</dbReference>
<keyword evidence="4" id="KW-1185">Reference proteome</keyword>
<dbReference type="InterPro" id="IPR025442">
    <property type="entry name" value="DUF4185"/>
</dbReference>
<feature type="domain" description="DUF4185" evidence="2">
    <location>
        <begin position="221"/>
        <end position="347"/>
    </location>
</feature>
<organism evidence="3 4">
    <name type="scientific">Actinopolymorpha pittospori</name>
    <dbReference type="NCBI Taxonomy" id="648752"/>
    <lineage>
        <taxon>Bacteria</taxon>
        <taxon>Bacillati</taxon>
        <taxon>Actinomycetota</taxon>
        <taxon>Actinomycetes</taxon>
        <taxon>Propionibacteriales</taxon>
        <taxon>Actinopolymorphaceae</taxon>
        <taxon>Actinopolymorpha</taxon>
    </lineage>
</organism>
<evidence type="ECO:0000313" key="3">
    <source>
        <dbReference type="EMBL" id="MBE1606133.1"/>
    </source>
</evidence>
<evidence type="ECO:0000313" key="4">
    <source>
        <dbReference type="Proteomes" id="UP000638648"/>
    </source>
</evidence>
<proteinExistence type="predicted"/>
<comment type="caution">
    <text evidence="3">The sequence shown here is derived from an EMBL/GenBank/DDBJ whole genome shotgun (WGS) entry which is preliminary data.</text>
</comment>
<dbReference type="AlphaFoldDB" id="A0A927MWN1"/>
<dbReference type="PROSITE" id="PS51318">
    <property type="entry name" value="TAT"/>
    <property type="match status" value="1"/>
</dbReference>
<evidence type="ECO:0000259" key="2">
    <source>
        <dbReference type="Pfam" id="PF13810"/>
    </source>
</evidence>
<dbReference type="RefSeq" id="WP_192750314.1">
    <property type="nucleotide sequence ID" value="NZ_BAABJL010000025.1"/>
</dbReference>
<feature type="compositionally biased region" description="Low complexity" evidence="1">
    <location>
        <begin position="35"/>
        <end position="47"/>
    </location>
</feature>
<feature type="region of interest" description="Disordered" evidence="1">
    <location>
        <begin position="35"/>
        <end position="56"/>
    </location>
</feature>
<dbReference type="EMBL" id="JADBEM010000001">
    <property type="protein sequence ID" value="MBE1606133.1"/>
    <property type="molecule type" value="Genomic_DNA"/>
</dbReference>